<keyword evidence="1" id="KW-0812">Transmembrane</keyword>
<sequence>MHESIQKTATPTTLALLVIVLAVLELAVRPRVAGNAQLAVDAVALVVAVVTLALAVVSYRK</sequence>
<dbReference type="EMBL" id="RZHH01000002">
    <property type="protein sequence ID" value="RYJ13586.1"/>
    <property type="molecule type" value="Genomic_DNA"/>
</dbReference>
<evidence type="ECO:0000256" key="1">
    <source>
        <dbReference type="SAM" id="Phobius"/>
    </source>
</evidence>
<reference evidence="2 3" key="1">
    <citation type="submission" date="2018-12" db="EMBL/GenBank/DDBJ databases">
        <title>Genome analysis provides insights into bioremediation potentialities of Halogeometricum borinquense strain N11.</title>
        <authorList>
            <person name="Najjari A."/>
            <person name="Youssef N."/>
            <person name="Fhoula I."/>
            <person name="Ben Dhia O."/>
            <person name="Mahjoubi M."/>
            <person name="Ouzari H.I."/>
            <person name="Cherif A."/>
        </authorList>
    </citation>
    <scope>NUCLEOTIDE SEQUENCE [LARGE SCALE GENOMIC DNA]</scope>
    <source>
        <strain evidence="2 3">N11</strain>
    </source>
</reference>
<accession>A0A482TBH1</accession>
<proteinExistence type="predicted"/>
<dbReference type="RefSeq" id="WP_129784012.1">
    <property type="nucleotide sequence ID" value="NZ_RZHH01000002.1"/>
</dbReference>
<evidence type="ECO:0000313" key="3">
    <source>
        <dbReference type="Proteomes" id="UP000294028"/>
    </source>
</evidence>
<feature type="transmembrane region" description="Helical" evidence="1">
    <location>
        <begin position="38"/>
        <end position="59"/>
    </location>
</feature>
<dbReference type="Proteomes" id="UP000294028">
    <property type="component" value="Unassembled WGS sequence"/>
</dbReference>
<keyword evidence="1" id="KW-0472">Membrane</keyword>
<keyword evidence="1" id="KW-1133">Transmembrane helix</keyword>
<evidence type="ECO:0000313" key="2">
    <source>
        <dbReference type="EMBL" id="RYJ13586.1"/>
    </source>
</evidence>
<organism evidence="2 3">
    <name type="scientific">Halogeometricum borinquense</name>
    <dbReference type="NCBI Taxonomy" id="60847"/>
    <lineage>
        <taxon>Archaea</taxon>
        <taxon>Methanobacteriati</taxon>
        <taxon>Methanobacteriota</taxon>
        <taxon>Stenosarchaea group</taxon>
        <taxon>Halobacteria</taxon>
        <taxon>Halobacteriales</taxon>
        <taxon>Haloferacaceae</taxon>
        <taxon>Halogeometricum</taxon>
    </lineage>
</organism>
<dbReference type="AlphaFoldDB" id="A0A482TBH1"/>
<comment type="caution">
    <text evidence="2">The sequence shown here is derived from an EMBL/GenBank/DDBJ whole genome shotgun (WGS) entry which is preliminary data.</text>
</comment>
<gene>
    <name evidence="2" type="ORF">ELS19_06205</name>
</gene>
<protein>
    <submittedName>
        <fullName evidence="2">Uncharacterized protein</fullName>
    </submittedName>
</protein>
<feature type="transmembrane region" description="Helical" evidence="1">
    <location>
        <begin position="12"/>
        <end position="32"/>
    </location>
</feature>
<name>A0A482TBH1_9EURY</name>